<dbReference type="AlphaFoldDB" id="A0A2P2IH31"/>
<evidence type="ECO:0000313" key="1">
    <source>
        <dbReference type="EMBL" id="MBW80528.1"/>
    </source>
</evidence>
<protein>
    <submittedName>
        <fullName evidence="1">Uncharacterized protein</fullName>
    </submittedName>
</protein>
<name>A0A2P2IH31_RHIMU</name>
<organism evidence="1">
    <name type="scientific">Rhizophora mucronata</name>
    <name type="common">Asiatic mangrove</name>
    <dbReference type="NCBI Taxonomy" id="61149"/>
    <lineage>
        <taxon>Eukaryota</taxon>
        <taxon>Viridiplantae</taxon>
        <taxon>Streptophyta</taxon>
        <taxon>Embryophyta</taxon>
        <taxon>Tracheophyta</taxon>
        <taxon>Spermatophyta</taxon>
        <taxon>Magnoliopsida</taxon>
        <taxon>eudicotyledons</taxon>
        <taxon>Gunneridae</taxon>
        <taxon>Pentapetalae</taxon>
        <taxon>rosids</taxon>
        <taxon>fabids</taxon>
        <taxon>Malpighiales</taxon>
        <taxon>Rhizophoraceae</taxon>
        <taxon>Rhizophora</taxon>
    </lineage>
</organism>
<sequence>MQGGILVRPCVHRLRIRQQGYSMIMTPV</sequence>
<proteinExistence type="predicted"/>
<accession>A0A2P2IH31</accession>
<reference evidence="1" key="1">
    <citation type="submission" date="2018-02" db="EMBL/GenBank/DDBJ databases">
        <title>Rhizophora mucronata_Transcriptome.</title>
        <authorList>
            <person name="Meera S.P."/>
            <person name="Sreeshan A."/>
            <person name="Augustine A."/>
        </authorList>
    </citation>
    <scope>NUCLEOTIDE SEQUENCE</scope>
    <source>
        <tissue evidence="1">Leaf</tissue>
    </source>
</reference>
<dbReference type="EMBL" id="GGEC01000045">
    <property type="protein sequence ID" value="MBW80528.1"/>
    <property type="molecule type" value="Transcribed_RNA"/>
</dbReference>